<feature type="modified residue" description="4-aspartylphosphate" evidence="4">
    <location>
        <position position="57"/>
    </location>
</feature>
<dbReference type="GO" id="GO:0000160">
    <property type="term" value="P:phosphorelay signal transduction system"/>
    <property type="evidence" value="ECO:0007669"/>
    <property type="project" value="InterPro"/>
</dbReference>
<dbReference type="STRING" id="371042.NG99_04870"/>
<name>A0A0A3Z8J7_9GAMM</name>
<evidence type="ECO:0000313" key="7">
    <source>
        <dbReference type="EMBL" id="KGT95180.1"/>
    </source>
</evidence>
<keyword evidence="1 4" id="KW-0597">Phosphoprotein</keyword>
<dbReference type="Pfam" id="PF00196">
    <property type="entry name" value="GerE"/>
    <property type="match status" value="1"/>
</dbReference>
<evidence type="ECO:0000256" key="4">
    <source>
        <dbReference type="PROSITE-ProRule" id="PRU00169"/>
    </source>
</evidence>
<comment type="caution">
    <text evidence="7">The sequence shown here is derived from an EMBL/GenBank/DDBJ whole genome shotgun (WGS) entry which is preliminary data.</text>
</comment>
<evidence type="ECO:0000313" key="8">
    <source>
        <dbReference type="Proteomes" id="UP000030351"/>
    </source>
</evidence>
<dbReference type="CDD" id="cd17535">
    <property type="entry name" value="REC_NarL-like"/>
    <property type="match status" value="1"/>
</dbReference>
<evidence type="ECO:0000256" key="2">
    <source>
        <dbReference type="ARBA" id="ARBA00023012"/>
    </source>
</evidence>
<evidence type="ECO:0000256" key="1">
    <source>
        <dbReference type="ARBA" id="ARBA00022553"/>
    </source>
</evidence>
<dbReference type="GO" id="GO:0006355">
    <property type="term" value="P:regulation of DNA-templated transcription"/>
    <property type="evidence" value="ECO:0007669"/>
    <property type="project" value="InterPro"/>
</dbReference>
<dbReference type="OrthoDB" id="281302at2"/>
<dbReference type="InterPro" id="IPR039420">
    <property type="entry name" value="WalR-like"/>
</dbReference>
<dbReference type="PROSITE" id="PS50110">
    <property type="entry name" value="RESPONSE_REGULATORY"/>
    <property type="match status" value="1"/>
</dbReference>
<sequence length="214" mass="23772">MPKTSTISISDDHPHILHSLKQLFFSVEEFNIVSESTNGKDLLTSLLQHPTDLAITDFALSTHHASIEGVAKLRLLKEKVPNVRLILLTSQNHPAILMKAFDYGVRAIVSKSDPVEEILHACQSVMQQGGRYLSPTISLLKNEYDSESSKDSALTPKEFEVVRLFSSGCSLAQIAARQNRTISTISTQKYNAMRRLGITSNTELIRYAYSLGII</sequence>
<feature type="domain" description="HTH luxR-type" evidence="5">
    <location>
        <begin position="147"/>
        <end position="212"/>
    </location>
</feature>
<dbReference type="InterPro" id="IPR011006">
    <property type="entry name" value="CheY-like_superfamily"/>
</dbReference>
<dbReference type="PANTHER" id="PTHR43214">
    <property type="entry name" value="TWO-COMPONENT RESPONSE REGULATOR"/>
    <property type="match status" value="1"/>
</dbReference>
<dbReference type="SUPFAM" id="SSF52172">
    <property type="entry name" value="CheY-like"/>
    <property type="match status" value="1"/>
</dbReference>
<dbReference type="CDD" id="cd06170">
    <property type="entry name" value="LuxR_C_like"/>
    <property type="match status" value="1"/>
</dbReference>
<reference evidence="7 8" key="1">
    <citation type="submission" date="2014-10" db="EMBL/GenBank/DDBJ databases">
        <title>Genome sequence of Erwinia typographi M043b.</title>
        <authorList>
            <person name="Chan K.-G."/>
            <person name="Tan W.-S."/>
        </authorList>
    </citation>
    <scope>NUCLEOTIDE SEQUENCE [LARGE SCALE GENOMIC DNA]</scope>
    <source>
        <strain evidence="7 8">M043b</strain>
    </source>
</reference>
<dbReference type="GO" id="GO:0003677">
    <property type="term" value="F:DNA binding"/>
    <property type="evidence" value="ECO:0007669"/>
    <property type="project" value="UniProtKB-KW"/>
</dbReference>
<dbReference type="PANTHER" id="PTHR43214:SF17">
    <property type="entry name" value="TRANSCRIPTIONAL REGULATORY PROTEIN RCSB"/>
    <property type="match status" value="1"/>
</dbReference>
<keyword evidence="8" id="KW-1185">Reference proteome</keyword>
<dbReference type="PROSITE" id="PS50043">
    <property type="entry name" value="HTH_LUXR_2"/>
    <property type="match status" value="1"/>
</dbReference>
<accession>A0A0A3Z8J7</accession>
<dbReference type="EMBL" id="JRUQ01000019">
    <property type="protein sequence ID" value="KGT95180.1"/>
    <property type="molecule type" value="Genomic_DNA"/>
</dbReference>
<keyword evidence="2" id="KW-0902">Two-component regulatory system</keyword>
<dbReference type="Gene3D" id="3.40.50.2300">
    <property type="match status" value="1"/>
</dbReference>
<dbReference type="AlphaFoldDB" id="A0A0A3Z8J7"/>
<feature type="domain" description="Response regulatory" evidence="6">
    <location>
        <begin position="6"/>
        <end position="126"/>
    </location>
</feature>
<dbReference type="eggNOG" id="COG2197">
    <property type="taxonomic scope" value="Bacteria"/>
</dbReference>
<dbReference type="InterPro" id="IPR058245">
    <property type="entry name" value="NreC/VraR/RcsB-like_REC"/>
</dbReference>
<keyword evidence="3" id="KW-0238">DNA-binding</keyword>
<dbReference type="Proteomes" id="UP000030351">
    <property type="component" value="Unassembled WGS sequence"/>
</dbReference>
<organism evidence="7 8">
    <name type="scientific">Erwinia typographi</name>
    <dbReference type="NCBI Taxonomy" id="371042"/>
    <lineage>
        <taxon>Bacteria</taxon>
        <taxon>Pseudomonadati</taxon>
        <taxon>Pseudomonadota</taxon>
        <taxon>Gammaproteobacteria</taxon>
        <taxon>Enterobacterales</taxon>
        <taxon>Erwiniaceae</taxon>
        <taxon>Erwinia</taxon>
    </lineage>
</organism>
<evidence type="ECO:0000259" key="5">
    <source>
        <dbReference type="PROSITE" id="PS50043"/>
    </source>
</evidence>
<evidence type="ECO:0000256" key="3">
    <source>
        <dbReference type="ARBA" id="ARBA00023125"/>
    </source>
</evidence>
<dbReference type="SMART" id="SM00421">
    <property type="entry name" value="HTH_LUXR"/>
    <property type="match status" value="1"/>
</dbReference>
<dbReference type="InterPro" id="IPR000792">
    <property type="entry name" value="Tscrpt_reg_LuxR_C"/>
</dbReference>
<dbReference type="InterPro" id="IPR001789">
    <property type="entry name" value="Sig_transdc_resp-reg_receiver"/>
</dbReference>
<evidence type="ECO:0000259" key="6">
    <source>
        <dbReference type="PROSITE" id="PS50110"/>
    </source>
</evidence>
<protein>
    <submittedName>
        <fullName evidence="7">Fimbrial protein</fullName>
    </submittedName>
</protein>
<dbReference type="Pfam" id="PF00072">
    <property type="entry name" value="Response_reg"/>
    <property type="match status" value="1"/>
</dbReference>
<dbReference type="SUPFAM" id="SSF46894">
    <property type="entry name" value="C-terminal effector domain of the bipartite response regulators"/>
    <property type="match status" value="1"/>
</dbReference>
<proteinExistence type="predicted"/>
<gene>
    <name evidence="7" type="ORF">NG99_04870</name>
</gene>
<dbReference type="InterPro" id="IPR016032">
    <property type="entry name" value="Sig_transdc_resp-reg_C-effctor"/>
</dbReference>
<dbReference type="SMART" id="SM00448">
    <property type="entry name" value="REC"/>
    <property type="match status" value="1"/>
</dbReference>